<comment type="similarity">
    <text evidence="2">Belongs to the otopetrin family.</text>
</comment>
<dbReference type="Pfam" id="PF03189">
    <property type="entry name" value="Otopetrin"/>
    <property type="match status" value="1"/>
</dbReference>
<feature type="transmembrane region" description="Helical" evidence="11">
    <location>
        <begin position="225"/>
        <end position="246"/>
    </location>
</feature>
<evidence type="ECO:0000256" key="4">
    <source>
        <dbReference type="ARBA" id="ARBA00022475"/>
    </source>
</evidence>
<keyword evidence="12" id="KW-0808">Transferase</keyword>
<evidence type="ECO:0000256" key="9">
    <source>
        <dbReference type="ARBA" id="ARBA00023136"/>
    </source>
</evidence>
<dbReference type="PANTHER" id="PTHR21522">
    <property type="entry name" value="PROTON CHANNEL OTOP"/>
    <property type="match status" value="1"/>
</dbReference>
<comment type="subcellular location">
    <subcellularLocation>
        <location evidence="1">Cell membrane</location>
        <topology evidence="1">Multi-pass membrane protein</topology>
    </subcellularLocation>
</comment>
<evidence type="ECO:0000256" key="7">
    <source>
        <dbReference type="ARBA" id="ARBA00022989"/>
    </source>
</evidence>
<feature type="transmembrane region" description="Helical" evidence="11">
    <location>
        <begin position="298"/>
        <end position="318"/>
    </location>
</feature>
<dbReference type="PANTHER" id="PTHR21522:SF32">
    <property type="entry name" value="OTOPETRIN-2"/>
    <property type="match status" value="1"/>
</dbReference>
<reference evidence="12 13" key="1">
    <citation type="journal article" date="2018" name="Sci. Rep.">
        <title>Genomic signatures of local adaptation to the degree of environmental predictability in rotifers.</title>
        <authorList>
            <person name="Franch-Gras L."/>
            <person name="Hahn C."/>
            <person name="Garcia-Roger E.M."/>
            <person name="Carmona M.J."/>
            <person name="Serra M."/>
            <person name="Gomez A."/>
        </authorList>
    </citation>
    <scope>NUCLEOTIDE SEQUENCE [LARGE SCALE GENOMIC DNA]</scope>
    <source>
        <strain evidence="12">HYR1</strain>
    </source>
</reference>
<keyword evidence="13" id="KW-1185">Reference proteome</keyword>
<name>A0A3M7SXZ7_BRAPC</name>
<keyword evidence="3" id="KW-0813">Transport</keyword>
<gene>
    <name evidence="12" type="ORF">BpHYR1_020050</name>
</gene>
<keyword evidence="8" id="KW-0406">Ion transport</keyword>
<accession>A0A3M7SXZ7</accession>
<evidence type="ECO:0000256" key="8">
    <source>
        <dbReference type="ARBA" id="ARBA00023065"/>
    </source>
</evidence>
<comment type="caution">
    <text evidence="12">The sequence shown here is derived from an EMBL/GenBank/DDBJ whole genome shotgun (WGS) entry which is preliminary data.</text>
</comment>
<keyword evidence="10" id="KW-0407">Ion channel</keyword>
<evidence type="ECO:0000313" key="12">
    <source>
        <dbReference type="EMBL" id="RNA40606.1"/>
    </source>
</evidence>
<evidence type="ECO:0000256" key="2">
    <source>
        <dbReference type="ARBA" id="ARBA00006513"/>
    </source>
</evidence>
<dbReference type="InterPro" id="IPR004878">
    <property type="entry name" value="Otopetrin"/>
</dbReference>
<evidence type="ECO:0000256" key="10">
    <source>
        <dbReference type="ARBA" id="ARBA00023303"/>
    </source>
</evidence>
<evidence type="ECO:0000256" key="3">
    <source>
        <dbReference type="ARBA" id="ARBA00022448"/>
    </source>
</evidence>
<feature type="transmembrane region" description="Helical" evidence="11">
    <location>
        <begin position="267"/>
        <end position="286"/>
    </location>
</feature>
<evidence type="ECO:0000256" key="5">
    <source>
        <dbReference type="ARBA" id="ARBA00022692"/>
    </source>
</evidence>
<evidence type="ECO:0000256" key="1">
    <source>
        <dbReference type="ARBA" id="ARBA00004651"/>
    </source>
</evidence>
<dbReference type="GO" id="GO:0015252">
    <property type="term" value="F:proton channel activity"/>
    <property type="evidence" value="ECO:0007669"/>
    <property type="project" value="InterPro"/>
</dbReference>
<keyword evidence="12" id="KW-0489">Methyltransferase</keyword>
<dbReference type="GO" id="GO:0032259">
    <property type="term" value="P:methylation"/>
    <property type="evidence" value="ECO:0007669"/>
    <property type="project" value="UniProtKB-KW"/>
</dbReference>
<organism evidence="12 13">
    <name type="scientific">Brachionus plicatilis</name>
    <name type="common">Marine rotifer</name>
    <name type="synonym">Brachionus muelleri</name>
    <dbReference type="NCBI Taxonomy" id="10195"/>
    <lineage>
        <taxon>Eukaryota</taxon>
        <taxon>Metazoa</taxon>
        <taxon>Spiralia</taxon>
        <taxon>Gnathifera</taxon>
        <taxon>Rotifera</taxon>
        <taxon>Eurotatoria</taxon>
        <taxon>Monogononta</taxon>
        <taxon>Pseudotrocha</taxon>
        <taxon>Ploima</taxon>
        <taxon>Brachionidae</taxon>
        <taxon>Brachionus</taxon>
    </lineage>
</organism>
<feature type="transmembrane region" description="Helical" evidence="11">
    <location>
        <begin position="175"/>
        <end position="198"/>
    </location>
</feature>
<dbReference type="OrthoDB" id="6429739at2759"/>
<dbReference type="GO" id="GO:0005886">
    <property type="term" value="C:plasma membrane"/>
    <property type="evidence" value="ECO:0007669"/>
    <property type="project" value="UniProtKB-SubCell"/>
</dbReference>
<dbReference type="AlphaFoldDB" id="A0A3M7SXZ7"/>
<sequence>MILIVPKFIFFLDPIDNLNLTDCFDTVRIKKNVLKLKPYLYPLTIEFSVSCATIYLIIWYKTSKRDLNWLSLPPKKRNYQEVGVVETPFSNLFIMLDCTKTIKGLLFGILIFVLTILGSIFFFVYRSENPPLAKLITEISEIILLVIAFIITAHAYRRIKKHYEKICLPTNMFDVVLEIFSLGGVFAYNINSLIAVFYDLTHGRVPNEPYLSKEAQPDDDLTNNISLLISASLQLIQSSVQTLFILECLRRYASKNASYARKPGRELITVLLILNICLWIIDTLSGKRYTVKDYLIDYYGTLKWSIINAFSAPIAIFYRFHSSVCLSDIWSGLYYGELEDNFKEKEKRQSSSQYSSVY</sequence>
<dbReference type="GO" id="GO:0008168">
    <property type="term" value="F:methyltransferase activity"/>
    <property type="evidence" value="ECO:0007669"/>
    <property type="project" value="UniProtKB-KW"/>
</dbReference>
<feature type="transmembrane region" description="Helical" evidence="11">
    <location>
        <begin position="105"/>
        <end position="125"/>
    </location>
</feature>
<feature type="transmembrane region" description="Helical" evidence="11">
    <location>
        <begin position="131"/>
        <end position="154"/>
    </location>
</feature>
<keyword evidence="4" id="KW-1003">Cell membrane</keyword>
<keyword evidence="9 11" id="KW-0472">Membrane</keyword>
<feature type="transmembrane region" description="Helical" evidence="11">
    <location>
        <begin position="39"/>
        <end position="60"/>
    </location>
</feature>
<protein>
    <submittedName>
        <fullName evidence="12">Histone-lysine N-methyltransferase 2D</fullName>
    </submittedName>
</protein>
<dbReference type="EMBL" id="REGN01000624">
    <property type="protein sequence ID" value="RNA40606.1"/>
    <property type="molecule type" value="Genomic_DNA"/>
</dbReference>
<evidence type="ECO:0000313" key="13">
    <source>
        <dbReference type="Proteomes" id="UP000276133"/>
    </source>
</evidence>
<keyword evidence="6" id="KW-0375">Hydrogen ion transport</keyword>
<dbReference type="Proteomes" id="UP000276133">
    <property type="component" value="Unassembled WGS sequence"/>
</dbReference>
<keyword evidence="7 11" id="KW-1133">Transmembrane helix</keyword>
<evidence type="ECO:0000256" key="6">
    <source>
        <dbReference type="ARBA" id="ARBA00022781"/>
    </source>
</evidence>
<keyword evidence="5 11" id="KW-0812">Transmembrane</keyword>
<proteinExistence type="inferred from homology"/>
<evidence type="ECO:0000256" key="11">
    <source>
        <dbReference type="SAM" id="Phobius"/>
    </source>
</evidence>